<sequence length="408" mass="41989">MSLERTRWIPVGLLVVVGIAAAMQFAKVAAIFVPVAAVYDASDTATALLLSAPAFVGLVLGLTAGVYVARLGFRRVLLWCLGIGTVLGLVQAVLPPLPIFIGTRVLEGVAHLGLVVACPVLIILLSAPRHVALAMSIWGTFFGLAFAIAGWLAPALEEASGVGAVFLGHAALLAVLLLVVAFALPRVPGDGPQRDGEAVGFLQAHLEAYRSPRTFLPGLVFVFHTTMYVSLITFLPLFAEPSARGALLVWMPLVSILGTVVAGFVGQYATTPPVVLLAGYLGVAALVVVTWSVLVGEGTVVVAALALMVFSGLIQGATFGLIPTLSRDPRVTAHANGVLTQLGNLGSTIGPPLFASVIVGTQRSDFAPVALLVLALCAGGLVVSAFALRLTGLRHPPQPAAPVPGPAL</sequence>
<comment type="caution">
    <text evidence="8">The sequence shown here is derived from an EMBL/GenBank/DDBJ whole genome shotgun (WGS) entry which is preliminary data.</text>
</comment>
<dbReference type="InterPro" id="IPR020846">
    <property type="entry name" value="MFS_dom"/>
</dbReference>
<accession>A0A5C5BCW5</accession>
<evidence type="ECO:0000256" key="5">
    <source>
        <dbReference type="ARBA" id="ARBA00023136"/>
    </source>
</evidence>
<dbReference type="Pfam" id="PF07690">
    <property type="entry name" value="MFS_1"/>
    <property type="match status" value="1"/>
</dbReference>
<feature type="transmembrane region" description="Helical" evidence="6">
    <location>
        <begin position="45"/>
        <end position="69"/>
    </location>
</feature>
<comment type="subcellular location">
    <subcellularLocation>
        <location evidence="1">Cell membrane</location>
        <topology evidence="1">Multi-pass membrane protein</topology>
    </subcellularLocation>
</comment>
<feature type="transmembrane region" description="Helical" evidence="6">
    <location>
        <begin position="215"/>
        <end position="239"/>
    </location>
</feature>
<dbReference type="OrthoDB" id="9787026at2"/>
<feature type="transmembrane region" description="Helical" evidence="6">
    <location>
        <begin position="159"/>
        <end position="184"/>
    </location>
</feature>
<evidence type="ECO:0000256" key="4">
    <source>
        <dbReference type="ARBA" id="ARBA00022989"/>
    </source>
</evidence>
<feature type="transmembrane region" description="Helical" evidence="6">
    <location>
        <begin position="12"/>
        <end position="39"/>
    </location>
</feature>
<evidence type="ECO:0000313" key="8">
    <source>
        <dbReference type="EMBL" id="TNU74096.1"/>
    </source>
</evidence>
<feature type="transmembrane region" description="Helical" evidence="6">
    <location>
        <begin position="106"/>
        <end position="125"/>
    </location>
</feature>
<feature type="transmembrane region" description="Helical" evidence="6">
    <location>
        <begin position="132"/>
        <end position="153"/>
    </location>
</feature>
<evidence type="ECO:0000313" key="9">
    <source>
        <dbReference type="Proteomes" id="UP000313849"/>
    </source>
</evidence>
<dbReference type="RefSeq" id="WP_139986864.1">
    <property type="nucleotide sequence ID" value="NZ_VENP01000025.1"/>
</dbReference>
<feature type="transmembrane region" description="Helical" evidence="6">
    <location>
        <begin position="76"/>
        <end position="94"/>
    </location>
</feature>
<feature type="transmembrane region" description="Helical" evidence="6">
    <location>
        <begin position="274"/>
        <end position="294"/>
    </location>
</feature>
<name>A0A5C5BCW5_9MICO</name>
<dbReference type="EMBL" id="VENP01000025">
    <property type="protein sequence ID" value="TNU74096.1"/>
    <property type="molecule type" value="Genomic_DNA"/>
</dbReference>
<keyword evidence="5 6" id="KW-0472">Membrane</keyword>
<keyword evidence="9" id="KW-1185">Reference proteome</keyword>
<feature type="domain" description="Major facilitator superfamily (MFS) profile" evidence="7">
    <location>
        <begin position="10"/>
        <end position="392"/>
    </location>
</feature>
<reference evidence="8 9" key="1">
    <citation type="submission" date="2019-06" db="EMBL/GenBank/DDBJ databases">
        <title>Draft genome sequence of Miniimonas arenae KCTC 19750T isolated from sea sand.</title>
        <authorList>
            <person name="Park S.-J."/>
        </authorList>
    </citation>
    <scope>NUCLEOTIDE SEQUENCE [LARGE SCALE GENOMIC DNA]</scope>
    <source>
        <strain evidence="8 9">KCTC 19750</strain>
    </source>
</reference>
<dbReference type="Gene3D" id="1.20.1250.20">
    <property type="entry name" value="MFS general substrate transporter like domains"/>
    <property type="match status" value="1"/>
</dbReference>
<dbReference type="InterPro" id="IPR036259">
    <property type="entry name" value="MFS_trans_sf"/>
</dbReference>
<protein>
    <submittedName>
        <fullName evidence="8">MFS transporter</fullName>
    </submittedName>
</protein>
<dbReference type="CDD" id="cd06174">
    <property type="entry name" value="MFS"/>
    <property type="match status" value="1"/>
</dbReference>
<keyword evidence="4 6" id="KW-1133">Transmembrane helix</keyword>
<dbReference type="InterPro" id="IPR011701">
    <property type="entry name" value="MFS"/>
</dbReference>
<dbReference type="PANTHER" id="PTHR43124:SF3">
    <property type="entry name" value="CHLORAMPHENICOL EFFLUX PUMP RV0191"/>
    <property type="match status" value="1"/>
</dbReference>
<evidence type="ECO:0000256" key="2">
    <source>
        <dbReference type="ARBA" id="ARBA00022475"/>
    </source>
</evidence>
<dbReference type="Proteomes" id="UP000313849">
    <property type="component" value="Unassembled WGS sequence"/>
</dbReference>
<evidence type="ECO:0000256" key="3">
    <source>
        <dbReference type="ARBA" id="ARBA00022692"/>
    </source>
</evidence>
<feature type="transmembrane region" description="Helical" evidence="6">
    <location>
        <begin position="342"/>
        <end position="360"/>
    </location>
</feature>
<feature type="transmembrane region" description="Helical" evidence="6">
    <location>
        <begin position="245"/>
        <end position="265"/>
    </location>
</feature>
<proteinExistence type="predicted"/>
<evidence type="ECO:0000256" key="1">
    <source>
        <dbReference type="ARBA" id="ARBA00004651"/>
    </source>
</evidence>
<dbReference type="GO" id="GO:0022857">
    <property type="term" value="F:transmembrane transporter activity"/>
    <property type="evidence" value="ECO:0007669"/>
    <property type="project" value="InterPro"/>
</dbReference>
<keyword evidence="3 6" id="KW-0812">Transmembrane</keyword>
<dbReference type="PANTHER" id="PTHR43124">
    <property type="entry name" value="PURINE EFFLUX PUMP PBUE"/>
    <property type="match status" value="1"/>
</dbReference>
<dbReference type="SUPFAM" id="SSF103473">
    <property type="entry name" value="MFS general substrate transporter"/>
    <property type="match status" value="1"/>
</dbReference>
<organism evidence="8 9">
    <name type="scientific">Miniimonas arenae</name>
    <dbReference type="NCBI Taxonomy" id="676201"/>
    <lineage>
        <taxon>Bacteria</taxon>
        <taxon>Bacillati</taxon>
        <taxon>Actinomycetota</taxon>
        <taxon>Actinomycetes</taxon>
        <taxon>Micrococcales</taxon>
        <taxon>Beutenbergiaceae</taxon>
        <taxon>Miniimonas</taxon>
    </lineage>
</organism>
<evidence type="ECO:0000256" key="6">
    <source>
        <dbReference type="SAM" id="Phobius"/>
    </source>
</evidence>
<dbReference type="AlphaFoldDB" id="A0A5C5BCW5"/>
<keyword evidence="2" id="KW-1003">Cell membrane</keyword>
<dbReference type="InterPro" id="IPR050189">
    <property type="entry name" value="MFS_Efflux_Transporters"/>
</dbReference>
<feature type="transmembrane region" description="Helical" evidence="6">
    <location>
        <begin position="300"/>
        <end position="322"/>
    </location>
</feature>
<evidence type="ECO:0000259" key="7">
    <source>
        <dbReference type="PROSITE" id="PS50850"/>
    </source>
</evidence>
<feature type="transmembrane region" description="Helical" evidence="6">
    <location>
        <begin position="366"/>
        <end position="388"/>
    </location>
</feature>
<dbReference type="PROSITE" id="PS50850">
    <property type="entry name" value="MFS"/>
    <property type="match status" value="1"/>
</dbReference>
<gene>
    <name evidence="8" type="ORF">FH969_08100</name>
</gene>
<dbReference type="GO" id="GO:0005886">
    <property type="term" value="C:plasma membrane"/>
    <property type="evidence" value="ECO:0007669"/>
    <property type="project" value="UniProtKB-SubCell"/>
</dbReference>